<keyword evidence="10" id="KW-1185">Reference proteome</keyword>
<name>A0A8J5XZ58_DIALT</name>
<dbReference type="PRINTS" id="PR00387">
    <property type="entry name" value="PDIESTERASE1"/>
</dbReference>
<comment type="similarity">
    <text evidence="6">Belongs to the cyclic nucleotide phosphodiesterase family.</text>
</comment>
<feature type="active site" description="Proton donor" evidence="3">
    <location>
        <position position="514"/>
    </location>
</feature>
<comment type="cofactor">
    <cofactor evidence="6">
        <name>a divalent metal cation</name>
        <dbReference type="ChEBI" id="CHEBI:60240"/>
    </cofactor>
    <text evidence="6">Binds 2 divalent metal cations per subunit. Site 1 may preferentially bind zinc ions, while site 2 has a preference for magnesium and/or manganese ions.</text>
</comment>
<dbReference type="EMBL" id="JAGTXO010000004">
    <property type="protein sequence ID" value="KAG8468649.1"/>
    <property type="molecule type" value="Genomic_DNA"/>
</dbReference>
<dbReference type="InterPro" id="IPR023088">
    <property type="entry name" value="PDEase"/>
</dbReference>
<reference evidence="9" key="1">
    <citation type="submission" date="2021-05" db="EMBL/GenBank/DDBJ databases">
        <title>The genome of the haptophyte Pavlova lutheri (Diacronema luteri, Pavlovales) - a model for lipid biosynthesis in eukaryotic algae.</title>
        <authorList>
            <person name="Hulatt C.J."/>
            <person name="Posewitz M.C."/>
        </authorList>
    </citation>
    <scope>NUCLEOTIDE SEQUENCE</scope>
    <source>
        <strain evidence="9">NIVA-4/92</strain>
    </source>
</reference>
<feature type="binding site" evidence="5">
    <location>
        <position position="557"/>
    </location>
    <ligand>
        <name>Zn(2+)</name>
        <dbReference type="ChEBI" id="CHEBI:29105"/>
        <label>1</label>
    </ligand>
</feature>
<feature type="binding site" evidence="5">
    <location>
        <position position="557"/>
    </location>
    <ligand>
        <name>Zn(2+)</name>
        <dbReference type="ChEBI" id="CHEBI:29105"/>
        <label>2</label>
    </ligand>
</feature>
<dbReference type="GO" id="GO:0046872">
    <property type="term" value="F:metal ion binding"/>
    <property type="evidence" value="ECO:0007669"/>
    <property type="project" value="UniProtKB-KW"/>
</dbReference>
<evidence type="ECO:0000313" key="10">
    <source>
        <dbReference type="Proteomes" id="UP000751190"/>
    </source>
</evidence>
<feature type="region of interest" description="Disordered" evidence="7">
    <location>
        <begin position="1"/>
        <end position="64"/>
    </location>
</feature>
<feature type="compositionally biased region" description="Low complexity" evidence="7">
    <location>
        <begin position="41"/>
        <end position="62"/>
    </location>
</feature>
<evidence type="ECO:0000256" key="6">
    <source>
        <dbReference type="RuleBase" id="RU363067"/>
    </source>
</evidence>
<feature type="domain" description="PDEase" evidence="8">
    <location>
        <begin position="422"/>
        <end position="786"/>
    </location>
</feature>
<evidence type="ECO:0000256" key="2">
    <source>
        <dbReference type="ARBA" id="ARBA00022801"/>
    </source>
</evidence>
<comment type="caution">
    <text evidence="9">The sequence shown here is derived from an EMBL/GenBank/DDBJ whole genome shotgun (WGS) entry which is preliminary data.</text>
</comment>
<dbReference type="InterPro" id="IPR036971">
    <property type="entry name" value="PDEase_catalytic_dom_sf"/>
</dbReference>
<accession>A0A8J5XZ58</accession>
<proteinExistence type="inferred from homology"/>
<feature type="binding site" evidence="5">
    <location>
        <position position="688"/>
    </location>
    <ligand>
        <name>Zn(2+)</name>
        <dbReference type="ChEBI" id="CHEBI:29105"/>
        <label>1</label>
    </ligand>
</feature>
<dbReference type="GO" id="GO:0007165">
    <property type="term" value="P:signal transduction"/>
    <property type="evidence" value="ECO:0007669"/>
    <property type="project" value="InterPro"/>
</dbReference>
<feature type="binding site" evidence="4">
    <location>
        <position position="557"/>
    </location>
    <ligand>
        <name>AMP</name>
        <dbReference type="ChEBI" id="CHEBI:456215"/>
    </ligand>
</feature>
<feature type="binding site" evidence="4">
    <location>
        <position position="742"/>
    </location>
    <ligand>
        <name>AMP</name>
        <dbReference type="ChEBI" id="CHEBI:456215"/>
    </ligand>
</feature>
<evidence type="ECO:0000256" key="3">
    <source>
        <dbReference type="PIRSR" id="PIRSR623088-1"/>
    </source>
</evidence>
<gene>
    <name evidence="9" type="ORF">KFE25_013732</name>
</gene>
<feature type="binding site" evidence="4">
    <location>
        <begin position="514"/>
        <end position="518"/>
    </location>
    <ligand>
        <name>AMP</name>
        <dbReference type="ChEBI" id="CHEBI:456215"/>
    </ligand>
</feature>
<keyword evidence="2 6" id="KW-0378">Hydrolase</keyword>
<dbReference type="Gene3D" id="1.10.1300.10">
    <property type="entry name" value="3'5'-cyclic nucleotide phosphodiesterase, catalytic domain"/>
    <property type="match status" value="1"/>
</dbReference>
<feature type="binding site" evidence="4">
    <location>
        <position position="688"/>
    </location>
    <ligand>
        <name>AMP</name>
        <dbReference type="ChEBI" id="CHEBI:456215"/>
    </ligand>
</feature>
<evidence type="ECO:0000313" key="9">
    <source>
        <dbReference type="EMBL" id="KAG8468649.1"/>
    </source>
</evidence>
<feature type="compositionally biased region" description="Gly residues" evidence="7">
    <location>
        <begin position="252"/>
        <end position="278"/>
    </location>
</feature>
<feature type="compositionally biased region" description="Low complexity" evidence="7">
    <location>
        <begin position="170"/>
        <end position="186"/>
    </location>
</feature>
<dbReference type="Pfam" id="PF00233">
    <property type="entry name" value="PDEase_I"/>
    <property type="match status" value="1"/>
</dbReference>
<organism evidence="9 10">
    <name type="scientific">Diacronema lutheri</name>
    <name type="common">Unicellular marine alga</name>
    <name type="synonym">Monochrysis lutheri</name>
    <dbReference type="NCBI Taxonomy" id="2081491"/>
    <lineage>
        <taxon>Eukaryota</taxon>
        <taxon>Haptista</taxon>
        <taxon>Haptophyta</taxon>
        <taxon>Pavlovophyceae</taxon>
        <taxon>Pavlovales</taxon>
        <taxon>Pavlovaceae</taxon>
        <taxon>Diacronema</taxon>
    </lineage>
</organism>
<dbReference type="EC" id="3.1.4.-" evidence="6"/>
<dbReference type="InterPro" id="IPR002073">
    <property type="entry name" value="PDEase_catalytic_dom"/>
</dbReference>
<evidence type="ECO:0000256" key="4">
    <source>
        <dbReference type="PIRSR" id="PIRSR623088-2"/>
    </source>
</evidence>
<feature type="binding site" evidence="5">
    <location>
        <position position="556"/>
    </location>
    <ligand>
        <name>Zn(2+)</name>
        <dbReference type="ChEBI" id="CHEBI:29105"/>
        <label>1</label>
    </ligand>
</feature>
<dbReference type="PROSITE" id="PS51845">
    <property type="entry name" value="PDEASE_I_2"/>
    <property type="match status" value="1"/>
</dbReference>
<evidence type="ECO:0000256" key="5">
    <source>
        <dbReference type="PIRSR" id="PIRSR623088-3"/>
    </source>
</evidence>
<feature type="region of interest" description="Disordered" evidence="7">
    <location>
        <begin position="243"/>
        <end position="278"/>
    </location>
</feature>
<dbReference type="SUPFAM" id="SSF109604">
    <property type="entry name" value="HD-domain/PDEase-like"/>
    <property type="match status" value="1"/>
</dbReference>
<dbReference type="PROSITE" id="PS00126">
    <property type="entry name" value="PDEASE_I_1"/>
    <property type="match status" value="1"/>
</dbReference>
<evidence type="ECO:0000256" key="1">
    <source>
        <dbReference type="ARBA" id="ARBA00022723"/>
    </source>
</evidence>
<feature type="region of interest" description="Disordered" evidence="7">
    <location>
        <begin position="170"/>
        <end position="190"/>
    </location>
</feature>
<dbReference type="PANTHER" id="PTHR11347">
    <property type="entry name" value="CYCLIC NUCLEOTIDE PHOSPHODIESTERASE"/>
    <property type="match status" value="1"/>
</dbReference>
<evidence type="ECO:0000256" key="7">
    <source>
        <dbReference type="SAM" id="MobiDB-lite"/>
    </source>
</evidence>
<evidence type="ECO:0000259" key="8">
    <source>
        <dbReference type="PROSITE" id="PS51845"/>
    </source>
</evidence>
<dbReference type="GO" id="GO:0004114">
    <property type="term" value="F:3',5'-cyclic-nucleotide phosphodiesterase activity"/>
    <property type="evidence" value="ECO:0007669"/>
    <property type="project" value="InterPro"/>
</dbReference>
<sequence>MAEKGARLRAPASEAASHRSPPAPLGVPAVSVPTDGDGTQPALRPRARSASASGPHAGSLASKWTLPRSSLGRVAGGSASNATSPRPLACGSPIPLAARASVMSIIDRLQRFSTTSPSGSPIVQRSRSRVDIPAEPEGVDSPPVAPDQQLTARKEAALIFLERMRDSVPNASGFSSPSRSPLSCSPAGASLHSSAREDVGAPFAVAEPASKGVGFHAPVASRRVSTPAINIGALAAGMSTLARASPSPRAGAGAGAGSSGGPGSLGAPGGRSHGSGKGGVWSEELEFVYQLLLSEEIHQVLATADAEWEGSETVNATLSSNKDVRQFIRANYGDAADDDDDDDALELAALALSAAGGGDGGVDGLPHADGTPPMDAVRMRLKGGRKSVFSKSAPRDHHTQLLLARVRASSPQLHVNEASADDDTDLPALLIDELGRATPGAGAKLEAWRQRVHAADESLSVLELWADVAEPLTFLLACVLAQHELTGTFGVGHARVAAFASALHGAHNGAHRFHNAQHAADVLYGTHMLIVQSGVVELFALERSHLLALLISAAVHDVRHPGVTNAFLVNSNDPLAITYNDRSVLESFHCAEAFRLMQHPARNLLHALDAKTYREVRSLVVRMVLATDMAEHFSHVTELVSTAPKQPQKLLEAPSAPLSTRLHIHHHADTARHIQSDRFLAILLHAADISHPFRGVTAHVEWSLRLRDEFFAQGDLERKNKMAISPMCDRANASMTQFAASQIGFINAVVQPLLDGICLHLPSLRVPLTANLDSARAHWVREAALTDAQPPALTRTPGATDDDDAR</sequence>
<feature type="binding site" evidence="5">
    <location>
        <position position="518"/>
    </location>
    <ligand>
        <name>Zn(2+)</name>
        <dbReference type="ChEBI" id="CHEBI:29105"/>
        <label>1</label>
    </ligand>
</feature>
<dbReference type="AlphaFoldDB" id="A0A8J5XZ58"/>
<dbReference type="Proteomes" id="UP000751190">
    <property type="component" value="Unassembled WGS sequence"/>
</dbReference>
<dbReference type="InterPro" id="IPR023174">
    <property type="entry name" value="PDEase_CS"/>
</dbReference>
<protein>
    <recommendedName>
        <fullName evidence="6">Phosphodiesterase</fullName>
        <ecNumber evidence="6">3.1.4.-</ecNumber>
    </recommendedName>
</protein>
<dbReference type="OrthoDB" id="189220at2759"/>
<keyword evidence="1 5" id="KW-0479">Metal-binding</keyword>